<dbReference type="Proteomes" id="UP000317650">
    <property type="component" value="Chromosome 6"/>
</dbReference>
<reference evidence="2 3" key="1">
    <citation type="journal article" date="2019" name="Nat. Plants">
        <title>Genome sequencing of Musa balbisiana reveals subgenome evolution and function divergence in polyploid bananas.</title>
        <authorList>
            <person name="Yao X."/>
        </authorList>
    </citation>
    <scope>NUCLEOTIDE SEQUENCE [LARGE SCALE GENOMIC DNA]</scope>
    <source>
        <strain evidence="3">cv. DH-PKW</strain>
        <tissue evidence="2">Leaves</tissue>
    </source>
</reference>
<proteinExistence type="predicted"/>
<dbReference type="AlphaFoldDB" id="A0A4S8IPK5"/>
<keyword evidence="3" id="KW-1185">Reference proteome</keyword>
<gene>
    <name evidence="2" type="ORF">C4D60_Mb06t21050</name>
</gene>
<evidence type="ECO:0000256" key="1">
    <source>
        <dbReference type="SAM" id="MobiDB-lite"/>
    </source>
</evidence>
<evidence type="ECO:0000313" key="3">
    <source>
        <dbReference type="Proteomes" id="UP000317650"/>
    </source>
</evidence>
<evidence type="ECO:0000313" key="2">
    <source>
        <dbReference type="EMBL" id="THU50518.1"/>
    </source>
</evidence>
<feature type="compositionally biased region" description="Basic and acidic residues" evidence="1">
    <location>
        <begin position="168"/>
        <end position="178"/>
    </location>
</feature>
<sequence length="208" mass="23249">MSLHMTIGSKAEKLLSPGTLMMKKKDKSLSVEDKVEGLDSERKQVDFGSKEETFFDSQGWLDSDSEDDFVSVNGDSTPNYQINNNRTPQVNKVFSAAMFTDTTSQISSADPKRKLAELLQENQVEVAGKQNAACGMNESDGKPELYETDASLHLRIPHESSSVTEDGTPSKDLKQQKEKKMKAKKSCLPRLCSIRFKERRKQTTSPVH</sequence>
<protein>
    <submittedName>
        <fullName evidence="2">Uncharacterized protein</fullName>
    </submittedName>
</protein>
<comment type="caution">
    <text evidence="2">The sequence shown here is derived from an EMBL/GenBank/DDBJ whole genome shotgun (WGS) entry which is preliminary data.</text>
</comment>
<accession>A0A4S8IPK5</accession>
<dbReference type="EMBL" id="PYDT01000009">
    <property type="protein sequence ID" value="THU50518.1"/>
    <property type="molecule type" value="Genomic_DNA"/>
</dbReference>
<organism evidence="2 3">
    <name type="scientific">Musa balbisiana</name>
    <name type="common">Banana</name>
    <dbReference type="NCBI Taxonomy" id="52838"/>
    <lineage>
        <taxon>Eukaryota</taxon>
        <taxon>Viridiplantae</taxon>
        <taxon>Streptophyta</taxon>
        <taxon>Embryophyta</taxon>
        <taxon>Tracheophyta</taxon>
        <taxon>Spermatophyta</taxon>
        <taxon>Magnoliopsida</taxon>
        <taxon>Liliopsida</taxon>
        <taxon>Zingiberales</taxon>
        <taxon>Musaceae</taxon>
        <taxon>Musa</taxon>
    </lineage>
</organism>
<name>A0A4S8IPK5_MUSBA</name>
<feature type="region of interest" description="Disordered" evidence="1">
    <location>
        <begin position="156"/>
        <end position="186"/>
    </location>
</feature>
<dbReference type="InterPro" id="IPR038947">
    <property type="entry name" value="At3g27210-like"/>
</dbReference>
<dbReference type="PANTHER" id="PTHR34280">
    <property type="entry name" value="OS01G0920100 PROTEIN"/>
    <property type="match status" value="1"/>
</dbReference>
<dbReference type="PANTHER" id="PTHR34280:SF2">
    <property type="entry name" value="OS01G0920100 PROTEIN"/>
    <property type="match status" value="1"/>
</dbReference>